<dbReference type="Pfam" id="PF14856">
    <property type="entry name" value="Hce2"/>
    <property type="match status" value="1"/>
</dbReference>
<feature type="chain" id="PRO_5042851435" description="Ecp2 effector protein-like domain-containing protein" evidence="1">
    <location>
        <begin position="21"/>
        <end position="175"/>
    </location>
</feature>
<comment type="caution">
    <text evidence="3">The sequence shown here is derived from an EMBL/GenBank/DDBJ whole genome shotgun (WGS) entry which is preliminary data.</text>
</comment>
<feature type="domain" description="Ecp2 effector protein-like" evidence="2">
    <location>
        <begin position="55"/>
        <end position="158"/>
    </location>
</feature>
<gene>
    <name evidence="3" type="ORF">N656DRAFT_783433</name>
</gene>
<organism evidence="3 4">
    <name type="scientific">Canariomyces notabilis</name>
    <dbReference type="NCBI Taxonomy" id="2074819"/>
    <lineage>
        <taxon>Eukaryota</taxon>
        <taxon>Fungi</taxon>
        <taxon>Dikarya</taxon>
        <taxon>Ascomycota</taxon>
        <taxon>Pezizomycotina</taxon>
        <taxon>Sordariomycetes</taxon>
        <taxon>Sordariomycetidae</taxon>
        <taxon>Sordariales</taxon>
        <taxon>Chaetomiaceae</taxon>
        <taxon>Canariomyces</taxon>
    </lineage>
</organism>
<keyword evidence="1" id="KW-0732">Signal</keyword>
<dbReference type="InterPro" id="IPR029226">
    <property type="entry name" value="Ecp2-like"/>
</dbReference>
<reference evidence="3" key="1">
    <citation type="journal article" date="2023" name="Mol. Phylogenet. Evol.">
        <title>Genome-scale phylogeny and comparative genomics of the fungal order Sordariales.</title>
        <authorList>
            <person name="Hensen N."/>
            <person name="Bonometti L."/>
            <person name="Westerberg I."/>
            <person name="Brannstrom I.O."/>
            <person name="Guillou S."/>
            <person name="Cros-Aarteil S."/>
            <person name="Calhoun S."/>
            <person name="Haridas S."/>
            <person name="Kuo A."/>
            <person name="Mondo S."/>
            <person name="Pangilinan J."/>
            <person name="Riley R."/>
            <person name="LaButti K."/>
            <person name="Andreopoulos B."/>
            <person name="Lipzen A."/>
            <person name="Chen C."/>
            <person name="Yan M."/>
            <person name="Daum C."/>
            <person name="Ng V."/>
            <person name="Clum A."/>
            <person name="Steindorff A."/>
            <person name="Ohm R.A."/>
            <person name="Martin F."/>
            <person name="Silar P."/>
            <person name="Natvig D.O."/>
            <person name="Lalanne C."/>
            <person name="Gautier V."/>
            <person name="Ament-Velasquez S.L."/>
            <person name="Kruys A."/>
            <person name="Hutchinson M.I."/>
            <person name="Powell A.J."/>
            <person name="Barry K."/>
            <person name="Miller A.N."/>
            <person name="Grigoriev I.V."/>
            <person name="Debuchy R."/>
            <person name="Gladieux P."/>
            <person name="Hiltunen Thoren M."/>
            <person name="Johannesson H."/>
        </authorList>
    </citation>
    <scope>NUCLEOTIDE SEQUENCE</scope>
    <source>
        <strain evidence="3">CBS 508.74</strain>
    </source>
</reference>
<dbReference type="EMBL" id="MU853358">
    <property type="protein sequence ID" value="KAK4109135.1"/>
    <property type="molecule type" value="Genomic_DNA"/>
</dbReference>
<accession>A0AAN6T8H6</accession>
<protein>
    <recommendedName>
        <fullName evidence="2">Ecp2 effector protein-like domain-containing protein</fullName>
    </recommendedName>
</protein>
<evidence type="ECO:0000313" key="4">
    <source>
        <dbReference type="Proteomes" id="UP001302812"/>
    </source>
</evidence>
<dbReference type="AlphaFoldDB" id="A0AAN6T8H6"/>
<reference evidence="3" key="2">
    <citation type="submission" date="2023-05" db="EMBL/GenBank/DDBJ databases">
        <authorList>
            <consortium name="Lawrence Berkeley National Laboratory"/>
            <person name="Steindorff A."/>
            <person name="Hensen N."/>
            <person name="Bonometti L."/>
            <person name="Westerberg I."/>
            <person name="Brannstrom I.O."/>
            <person name="Guillou S."/>
            <person name="Cros-Aarteil S."/>
            <person name="Calhoun S."/>
            <person name="Haridas S."/>
            <person name="Kuo A."/>
            <person name="Mondo S."/>
            <person name="Pangilinan J."/>
            <person name="Riley R."/>
            <person name="Labutti K."/>
            <person name="Andreopoulos B."/>
            <person name="Lipzen A."/>
            <person name="Chen C."/>
            <person name="Yanf M."/>
            <person name="Daum C."/>
            <person name="Ng V."/>
            <person name="Clum A."/>
            <person name="Ohm R."/>
            <person name="Martin F."/>
            <person name="Silar P."/>
            <person name="Natvig D."/>
            <person name="Lalanne C."/>
            <person name="Gautier V."/>
            <person name="Ament-Velasquez S.L."/>
            <person name="Kruys A."/>
            <person name="Hutchinson M.I."/>
            <person name="Powell A.J."/>
            <person name="Barry K."/>
            <person name="Miller A.N."/>
            <person name="Grigoriev I.V."/>
            <person name="Debuchy R."/>
            <person name="Gladieux P."/>
            <person name="Thoren M.H."/>
            <person name="Johannesson H."/>
        </authorList>
    </citation>
    <scope>NUCLEOTIDE SEQUENCE</scope>
    <source>
        <strain evidence="3">CBS 508.74</strain>
    </source>
</reference>
<evidence type="ECO:0000259" key="2">
    <source>
        <dbReference type="Pfam" id="PF14856"/>
    </source>
</evidence>
<feature type="signal peptide" evidence="1">
    <location>
        <begin position="1"/>
        <end position="20"/>
    </location>
</feature>
<proteinExistence type="predicted"/>
<keyword evidence="4" id="KW-1185">Reference proteome</keyword>
<evidence type="ECO:0000313" key="3">
    <source>
        <dbReference type="EMBL" id="KAK4109135.1"/>
    </source>
</evidence>
<dbReference type="GeneID" id="89940085"/>
<evidence type="ECO:0000256" key="1">
    <source>
        <dbReference type="SAM" id="SignalP"/>
    </source>
</evidence>
<sequence length="175" mass="18837">MLSAAHYLLLLVPLVATTFAVPILTPSPLRSTGLAKRDAVYTALPAGSGAYLYDYCGEVAHAEYVSNPAEQALATDCAALTQRWAGPGYWTVRDAGGWVRLAQEGTCAFEVKLQPGQVGSSDQFTFGTNDVGFYIRGYANVHNADPQGRVSVWSTVVCRREGLPLIGVDWRVIKA</sequence>
<dbReference type="RefSeq" id="XP_064666705.1">
    <property type="nucleotide sequence ID" value="XM_064815960.1"/>
</dbReference>
<dbReference type="Proteomes" id="UP001302812">
    <property type="component" value="Unassembled WGS sequence"/>
</dbReference>
<name>A0AAN6T8H6_9PEZI</name>